<evidence type="ECO:0000313" key="3">
    <source>
        <dbReference type="Proteomes" id="UP000198796"/>
    </source>
</evidence>
<accession>A0A1I0XYE4</accession>
<reference evidence="2 3" key="1">
    <citation type="submission" date="2016-10" db="EMBL/GenBank/DDBJ databases">
        <authorList>
            <person name="de Groot N.N."/>
        </authorList>
    </citation>
    <scope>NUCLEOTIDE SEQUENCE [LARGE SCALE GENOMIC DNA]</scope>
    <source>
        <strain evidence="2 3">DSM 29316</strain>
    </source>
</reference>
<proteinExistence type="predicted"/>
<feature type="compositionally biased region" description="Polar residues" evidence="1">
    <location>
        <begin position="688"/>
        <end position="705"/>
    </location>
</feature>
<protein>
    <submittedName>
        <fullName evidence="2">Uncharacterized protein</fullName>
    </submittedName>
</protein>
<dbReference type="RefSeq" id="WP_092065544.1">
    <property type="nucleotide sequence ID" value="NZ_FOJU01000004.1"/>
</dbReference>
<keyword evidence="3" id="KW-1185">Reference proteome</keyword>
<feature type="region of interest" description="Disordered" evidence="1">
    <location>
        <begin position="676"/>
        <end position="717"/>
    </location>
</feature>
<sequence length="734" mass="79651">MIKRCLVGISLLLPAMTEAETVRVLSGEHDGYTRLVLDLPQRMNFSSELDGSRLRLNFEDDDLSFDTGRVFARIRRERIHSFPDPGRAGSLEVELGCECEVSQFWHLDNYLVLDISGNGSEPKPGAQTVSRPFGLSAPAGASLSFGELSYGSTTPTVITTGRMETIEAPAEEPAPPAPAPNLQRSDSEYKGDLLTRLDDELARRGRVSEIEKQLLEQIGRAASQGLLAPVEAKRPDPVVKRKEEHTPTTPEMVKSHPAASAQIRAATSVDQSLAGVAEALSPLSASSSCVDAADFHVASWIDSEDFGAELAKNRAALIDEREEPDTDAALDYARMFIAFGFGAEAAQALEFANSEDPAVTVAADMARILEHGANARQDILPYQGKCGGARSLWSLFSPESDLPFGVVPREEIVQAYSDLPVAVKSAISPALTTRLGELGERELAETLLRFVKRQIDEPEPAMQLAEVKLRGFDGDDHGLDELKDIARANQPESPEAMTAYIEQAIEQDKEIAAEIVELIGVMLVENRGTPAEGPLSRSFVLALSHSARHAESIERLSALEAGPEVQRVHDKVYADLTREAATDSFLIHTLPMGRNERKNLSSGNANGIAKRLLSEGFASQALDFVGLPNPSDSDKRRLLRAEIYLAMEKSDMALLELFELSGEEAEVLRARAFSEGGQQDAAIPPESSVESLLVAQTDQPEQSARPSAPLADSRELLSNSMEVRERVDALIAGE</sequence>
<name>A0A1I0XYE4_9RHOB</name>
<gene>
    <name evidence="2" type="ORF">SAMN05421688_2588</name>
</gene>
<evidence type="ECO:0000256" key="1">
    <source>
        <dbReference type="SAM" id="MobiDB-lite"/>
    </source>
</evidence>
<dbReference type="OrthoDB" id="7847197at2"/>
<dbReference type="Proteomes" id="UP000198796">
    <property type="component" value="Unassembled WGS sequence"/>
</dbReference>
<dbReference type="AlphaFoldDB" id="A0A1I0XYE4"/>
<feature type="region of interest" description="Disordered" evidence="1">
    <location>
        <begin position="238"/>
        <end position="259"/>
    </location>
</feature>
<dbReference type="STRING" id="871651.SAMN05421688_2588"/>
<organism evidence="2 3">
    <name type="scientific">Poseidonocella pacifica</name>
    <dbReference type="NCBI Taxonomy" id="871651"/>
    <lineage>
        <taxon>Bacteria</taxon>
        <taxon>Pseudomonadati</taxon>
        <taxon>Pseudomonadota</taxon>
        <taxon>Alphaproteobacteria</taxon>
        <taxon>Rhodobacterales</taxon>
        <taxon>Roseobacteraceae</taxon>
        <taxon>Poseidonocella</taxon>
    </lineage>
</organism>
<evidence type="ECO:0000313" key="2">
    <source>
        <dbReference type="EMBL" id="SFB05330.1"/>
    </source>
</evidence>
<dbReference type="EMBL" id="FOJU01000004">
    <property type="protein sequence ID" value="SFB05330.1"/>
    <property type="molecule type" value="Genomic_DNA"/>
</dbReference>